<evidence type="ECO:0000313" key="4">
    <source>
        <dbReference type="Proteomes" id="UP000682892"/>
    </source>
</evidence>
<proteinExistence type="predicted"/>
<dbReference type="Proteomes" id="UP000682892">
    <property type="component" value="Unassembled WGS sequence"/>
</dbReference>
<dbReference type="EMBL" id="CH477518">
    <property type="protein sequence ID" value="EAT39627.1"/>
    <property type="molecule type" value="Genomic_DNA"/>
</dbReference>
<reference evidence="2" key="1">
    <citation type="submission" date="2005-10" db="EMBL/GenBank/DDBJ databases">
        <authorList>
            <person name="Loftus B.J."/>
            <person name="Nene V.M."/>
            <person name="Hannick L.I."/>
            <person name="Bidwell S."/>
            <person name="Haas B."/>
            <person name="Amedeo P."/>
            <person name="Orvis J."/>
            <person name="Wortman J.R."/>
            <person name="White O.R."/>
            <person name="Salzberg S."/>
            <person name="Shumway M."/>
            <person name="Koo H."/>
            <person name="Zhao Y."/>
            <person name="Holmes M."/>
            <person name="Miller J."/>
            <person name="Schatz M."/>
            <person name="Pop M."/>
            <person name="Pai G."/>
            <person name="Utterback T."/>
            <person name="Rogers Y.-H."/>
            <person name="Kravitz S."/>
            <person name="Fraser C.M."/>
        </authorList>
    </citation>
    <scope>NUCLEOTIDE SEQUENCE</scope>
    <source>
        <strain evidence="2">Liverpool</strain>
    </source>
</reference>
<protein>
    <submittedName>
        <fullName evidence="1">AAEL008581-PA</fullName>
    </submittedName>
    <submittedName>
        <fullName evidence="2">AAEL008581-PB</fullName>
    </submittedName>
    <submittedName>
        <fullName evidence="3">AAEL008581-PC</fullName>
    </submittedName>
</protein>
<reference evidence="2" key="2">
    <citation type="journal article" date="2007" name="Science">
        <title>Genome sequence of Aedes aegypti, a major arbovirus vector.</title>
        <authorList>
            <person name="Nene V."/>
            <person name="Wortman J.R."/>
            <person name="Lawson D."/>
            <person name="Haas B."/>
            <person name="Kodira C."/>
            <person name="Tu Z.J."/>
            <person name="Loftus B."/>
            <person name="Xi Z."/>
            <person name="Megy K."/>
            <person name="Grabherr M."/>
            <person name="Ren Q."/>
            <person name="Zdobnov E.M."/>
            <person name="Lobo N.F."/>
            <person name="Campbell K.S."/>
            <person name="Brown S.E."/>
            <person name="Bonaldo M.F."/>
            <person name="Zhu J."/>
            <person name="Sinkins S.P."/>
            <person name="Hogenkamp D.G."/>
            <person name="Amedeo P."/>
            <person name="Arensburger P."/>
            <person name="Atkinson P.W."/>
            <person name="Bidwell S."/>
            <person name="Biedler J."/>
            <person name="Birney E."/>
            <person name="Bruggner R.V."/>
            <person name="Costas J."/>
            <person name="Coy M.R."/>
            <person name="Crabtree J."/>
            <person name="Crawford M."/>
            <person name="Debruyn B."/>
            <person name="Decaprio D."/>
            <person name="Eiglmeier K."/>
            <person name="Eisenstadt E."/>
            <person name="El-Dorry H."/>
            <person name="Gelbart W.M."/>
            <person name="Gomes S.L."/>
            <person name="Hammond M."/>
            <person name="Hannick L.I."/>
            <person name="Hogan J.R."/>
            <person name="Holmes M.H."/>
            <person name="Jaffe D."/>
            <person name="Johnston J.S."/>
            <person name="Kennedy R.C."/>
            <person name="Koo H."/>
            <person name="Kravitz S."/>
            <person name="Kriventseva E.V."/>
            <person name="Kulp D."/>
            <person name="Labutti K."/>
            <person name="Lee E."/>
            <person name="Li S."/>
            <person name="Lovin D.D."/>
            <person name="Mao C."/>
            <person name="Mauceli E."/>
            <person name="Menck C.F."/>
            <person name="Miller J.R."/>
            <person name="Montgomery P."/>
            <person name="Mori A."/>
            <person name="Nascimento A.L."/>
            <person name="Naveira H.F."/>
            <person name="Nusbaum C."/>
            <person name="O'leary S."/>
            <person name="Orvis J."/>
            <person name="Pertea M."/>
            <person name="Quesneville H."/>
            <person name="Reidenbach K.R."/>
            <person name="Rogers Y.H."/>
            <person name="Roth C.W."/>
            <person name="Schneider J.R."/>
            <person name="Schatz M."/>
            <person name="Shumway M."/>
            <person name="Stanke M."/>
            <person name="Stinson E.O."/>
            <person name="Tubio J.M."/>
            <person name="Vanzee J.P."/>
            <person name="Verjovski-Almeida S."/>
            <person name="Werner D."/>
            <person name="White O."/>
            <person name="Wyder S."/>
            <person name="Zeng Q."/>
            <person name="Zhao Q."/>
            <person name="Zhao Y."/>
            <person name="Hill C.A."/>
            <person name="Raikhel A.S."/>
            <person name="Soares M.B."/>
            <person name="Knudson D.L."/>
            <person name="Lee N.H."/>
            <person name="Galagan J."/>
            <person name="Salzberg S.L."/>
            <person name="Paulsen I.T."/>
            <person name="Dimopoulos G."/>
            <person name="Collins F.H."/>
            <person name="Birren B."/>
            <person name="Fraser-Liggett C.M."/>
            <person name="Severson D.W."/>
        </authorList>
    </citation>
    <scope>NUCLEOTIDE SEQUENCE [LARGE SCALE GENOMIC DNA]</scope>
    <source>
        <strain evidence="2">Liverpool</strain>
    </source>
</reference>
<accession>A6KVN1</accession>
<evidence type="ECO:0000313" key="3">
    <source>
        <dbReference type="EMBL" id="EAT39628.1"/>
    </source>
</evidence>
<dbReference type="PaxDb" id="7159-AAEL008581-PC"/>
<accession>Q16YE1</accession>
<dbReference type="EMBL" id="CH477518">
    <property type="protein sequence ID" value="EAT39628.1"/>
    <property type="molecule type" value="Genomic_DNA"/>
</dbReference>
<evidence type="ECO:0000313" key="1">
    <source>
        <dbReference type="EMBL" id="EAT39626.1"/>
    </source>
</evidence>
<dbReference type="HOGENOM" id="CLU_2238816_0_0_1"/>
<name>A6KVN1_AEDAE</name>
<gene>
    <name evidence="2" type="ORF">AaeL_AAEL008581</name>
</gene>
<dbReference type="AlphaFoldDB" id="A6KVN1"/>
<evidence type="ECO:0000313" key="2">
    <source>
        <dbReference type="EMBL" id="EAT39627.1"/>
    </source>
</evidence>
<reference evidence="2" key="3">
    <citation type="submission" date="2012-09" db="EMBL/GenBank/DDBJ databases">
        <authorList>
            <consortium name="VectorBase"/>
        </authorList>
    </citation>
    <scope>NUCLEOTIDE SEQUENCE</scope>
    <source>
        <strain evidence="2">Liverpool</strain>
    </source>
</reference>
<organism evidence="2 4">
    <name type="scientific">Aedes aegypti</name>
    <name type="common">Yellowfever mosquito</name>
    <name type="synonym">Culex aegypti</name>
    <dbReference type="NCBI Taxonomy" id="7159"/>
    <lineage>
        <taxon>Eukaryota</taxon>
        <taxon>Metazoa</taxon>
        <taxon>Ecdysozoa</taxon>
        <taxon>Arthropoda</taxon>
        <taxon>Hexapoda</taxon>
        <taxon>Insecta</taxon>
        <taxon>Pterygota</taxon>
        <taxon>Neoptera</taxon>
        <taxon>Endopterygota</taxon>
        <taxon>Diptera</taxon>
        <taxon>Nematocera</taxon>
        <taxon>Culicoidea</taxon>
        <taxon>Culicidae</taxon>
        <taxon>Culicinae</taxon>
        <taxon>Aedini</taxon>
        <taxon>Aedes</taxon>
        <taxon>Stegomyia</taxon>
    </lineage>
</organism>
<sequence>MDDQSSLPRRRSNTVMVRTQGQVDSIIDWRCRLASAVFQCNSALNGQKKLMLDAKNSRENSQPELYKITILVLNCNHISYTLSNKSFEHRWQRSFLKIIYEQTFR</sequence>
<dbReference type="EMBL" id="CH477518">
    <property type="protein sequence ID" value="EAT39626.1"/>
    <property type="molecule type" value="Genomic_DNA"/>
</dbReference>